<reference evidence="5 6" key="1">
    <citation type="submission" date="2013-10" db="EMBL/GenBank/DDBJ databases">
        <title>The Genome Sequence of Acinetobacter brisouii CIP 110357.</title>
        <authorList>
            <consortium name="The Broad Institute Genomics Platform"/>
            <consortium name="The Broad Institute Genome Sequencing Center for Infectious Disease"/>
            <person name="Cerqueira G."/>
            <person name="Feldgarden M."/>
            <person name="Courvalin P."/>
            <person name="Grillot-Courvalin C."/>
            <person name="Clermont D."/>
            <person name="Rocha E."/>
            <person name="Yoon E.-J."/>
            <person name="Nemec A."/>
            <person name="Young S.K."/>
            <person name="Zeng Q."/>
            <person name="Gargeya S."/>
            <person name="Fitzgerald M."/>
            <person name="Abouelleil A."/>
            <person name="Alvarado L."/>
            <person name="Berlin A.M."/>
            <person name="Chapman S.B."/>
            <person name="Gainer-Dewar J."/>
            <person name="Goldberg J."/>
            <person name="Gnerre S."/>
            <person name="Griggs A."/>
            <person name="Gujja S."/>
            <person name="Hansen M."/>
            <person name="Howarth C."/>
            <person name="Imamovic A."/>
            <person name="Ireland A."/>
            <person name="Larimer J."/>
            <person name="McCowan C."/>
            <person name="Murphy C."/>
            <person name="Pearson M."/>
            <person name="Poon T.W."/>
            <person name="Priest M."/>
            <person name="Roberts A."/>
            <person name="Saif S."/>
            <person name="Shea T."/>
            <person name="Sykes S."/>
            <person name="Wortman J."/>
            <person name="Nusbaum C."/>
            <person name="Birren B."/>
        </authorList>
    </citation>
    <scope>NUCLEOTIDE SEQUENCE [LARGE SCALE GENOMIC DNA]</scope>
    <source>
        <strain evidence="5 6">CIP 110357</strain>
    </source>
</reference>
<feature type="domain" description="Phosphoribosyl-dephospho-CoA transferase MdcG C-terminal" evidence="3">
    <location>
        <begin position="89"/>
        <end position="198"/>
    </location>
</feature>
<dbReference type="PATRIC" id="fig|1341683.3.peg.1543"/>
<dbReference type="InterPro" id="IPR049180">
    <property type="entry name" value="MdcG_C"/>
</dbReference>
<dbReference type="Pfam" id="PF20866">
    <property type="entry name" value="MdcG_N"/>
    <property type="match status" value="1"/>
</dbReference>
<accession>V2UR20</accession>
<dbReference type="InterPro" id="IPR017557">
    <property type="entry name" value="Holo-ACP_synthase"/>
</dbReference>
<gene>
    <name evidence="5" type="ORF">P255_01561</name>
</gene>
<proteinExistence type="predicted"/>
<feature type="domain" description="Phosphoribosyl-dephospho-CoA transferase MdcG N-terminal" evidence="4">
    <location>
        <begin position="7"/>
        <end position="77"/>
    </location>
</feature>
<sequence>MISAPQVHDLLWGMPLSALPEQVPDWASQAISAGQPVVVRRAVTDPDQVAVGIRGVQRWQRLACVMPKAAIQRIVKPEQLIEVNAELFPVIAEKIQLIDQVLQATGWAWGITGSTGFELATGIQVMHANSDLDVLIRMPNALAKADAKVLLAALRQSPVRVDVQLQTPYGGVALADWANARHQILLKRAEGAVLVDNPWAMQEAFA</sequence>
<name>V2UR20_9GAMM</name>
<dbReference type="GO" id="GO:0016779">
    <property type="term" value="F:nucleotidyltransferase activity"/>
    <property type="evidence" value="ECO:0007669"/>
    <property type="project" value="UniProtKB-KW"/>
</dbReference>
<keyword evidence="2" id="KW-0548">Nucleotidyltransferase</keyword>
<evidence type="ECO:0000313" key="6">
    <source>
        <dbReference type="Proteomes" id="UP000018418"/>
    </source>
</evidence>
<dbReference type="HOGENOM" id="CLU_111981_0_0_6"/>
<dbReference type="RefSeq" id="WP_004900719.1">
    <property type="nucleotide sequence ID" value="NZ_BBTI01000002.1"/>
</dbReference>
<evidence type="ECO:0000313" key="5">
    <source>
        <dbReference type="EMBL" id="ESK51056.1"/>
    </source>
</evidence>
<dbReference type="EMBL" id="AYEU01000006">
    <property type="protein sequence ID" value="ESK51056.1"/>
    <property type="molecule type" value="Genomic_DNA"/>
</dbReference>
<dbReference type="Pfam" id="PF10620">
    <property type="entry name" value="MdcG"/>
    <property type="match status" value="1"/>
</dbReference>
<keyword evidence="6" id="KW-1185">Reference proteome</keyword>
<dbReference type="STRING" id="396323.VH98_03155"/>
<dbReference type="NCBIfam" id="NF002332">
    <property type="entry name" value="PRK01293.1"/>
    <property type="match status" value="1"/>
</dbReference>
<dbReference type="InterPro" id="IPR048903">
    <property type="entry name" value="MdcG_N"/>
</dbReference>
<keyword evidence="1" id="KW-0808">Transferase</keyword>
<dbReference type="NCBIfam" id="TIGR03135">
    <property type="entry name" value="malonate_mdcG"/>
    <property type="match status" value="1"/>
</dbReference>
<protein>
    <submittedName>
        <fullName evidence="5">Malonate decarboxylase holo-[acyl-carrier-protein] synthase</fullName>
    </submittedName>
</protein>
<dbReference type="OrthoDB" id="1275217at2"/>
<evidence type="ECO:0000256" key="2">
    <source>
        <dbReference type="ARBA" id="ARBA00022695"/>
    </source>
</evidence>
<comment type="caution">
    <text evidence="5">The sequence shown here is derived from an EMBL/GenBank/DDBJ whole genome shotgun (WGS) entry which is preliminary data.</text>
</comment>
<evidence type="ECO:0000256" key="1">
    <source>
        <dbReference type="ARBA" id="ARBA00022679"/>
    </source>
</evidence>
<dbReference type="Proteomes" id="UP000018418">
    <property type="component" value="Unassembled WGS sequence"/>
</dbReference>
<organism evidence="5 6">
    <name type="scientific">Acinetobacter brisouii CIP 110357</name>
    <dbReference type="NCBI Taxonomy" id="1341683"/>
    <lineage>
        <taxon>Bacteria</taxon>
        <taxon>Pseudomonadati</taxon>
        <taxon>Pseudomonadota</taxon>
        <taxon>Gammaproteobacteria</taxon>
        <taxon>Moraxellales</taxon>
        <taxon>Moraxellaceae</taxon>
        <taxon>Acinetobacter</taxon>
    </lineage>
</organism>
<dbReference type="AlphaFoldDB" id="V2UR20"/>
<evidence type="ECO:0000259" key="3">
    <source>
        <dbReference type="Pfam" id="PF10620"/>
    </source>
</evidence>
<evidence type="ECO:0000259" key="4">
    <source>
        <dbReference type="Pfam" id="PF20866"/>
    </source>
</evidence>